<organism evidence="1 2">
    <name type="scientific">Diphasiastrum complanatum</name>
    <name type="common">Issler's clubmoss</name>
    <name type="synonym">Lycopodium complanatum</name>
    <dbReference type="NCBI Taxonomy" id="34168"/>
    <lineage>
        <taxon>Eukaryota</taxon>
        <taxon>Viridiplantae</taxon>
        <taxon>Streptophyta</taxon>
        <taxon>Embryophyta</taxon>
        <taxon>Tracheophyta</taxon>
        <taxon>Lycopodiopsida</taxon>
        <taxon>Lycopodiales</taxon>
        <taxon>Lycopodiaceae</taxon>
        <taxon>Lycopodioideae</taxon>
        <taxon>Diphasiastrum</taxon>
    </lineage>
</organism>
<protein>
    <submittedName>
        <fullName evidence="1">Uncharacterized protein</fullName>
    </submittedName>
</protein>
<dbReference type="Proteomes" id="UP001162992">
    <property type="component" value="Chromosome 15"/>
</dbReference>
<gene>
    <name evidence="1" type="ORF">O6H91_15G025800</name>
</gene>
<accession>A0ACC2BGR4</accession>
<keyword evidence="2" id="KW-1185">Reference proteome</keyword>
<dbReference type="EMBL" id="CM055106">
    <property type="protein sequence ID" value="KAJ7528919.1"/>
    <property type="molecule type" value="Genomic_DNA"/>
</dbReference>
<evidence type="ECO:0000313" key="1">
    <source>
        <dbReference type="EMBL" id="KAJ7528919.1"/>
    </source>
</evidence>
<proteinExistence type="predicted"/>
<evidence type="ECO:0000313" key="2">
    <source>
        <dbReference type="Proteomes" id="UP001162992"/>
    </source>
</evidence>
<name>A0ACC2BGR4_DIPCM</name>
<sequence>MTKSTVFFKGFLLFIIALVFGGSQKFLTHAGSTSVVLRSRLKPALGISSAEIAAQNGSKEFFEVTKPLDIPPHTTPCSILLLKHSFADTINWPPFVTTYTPSEKCGFEWQKVVLKWKATCKGRQFDRISAVWLSGVEIFRTCTAEPIADGIEWIVEKDVTRFAVLFRDLQTLVVSLGNVVDKTYTGIFHVTLTVDFYPQYKQKGDPKASSHADVVLPVSLASPLNGGYWFQLQGSTDVGSVSVTVPTNVYRATLEICVSFHGNDESWYTNPTNDYIEANNLAGQIPGNGPFREVVVFIDDLIVGAVCAFPVVYTGGINPLFWRPVAAIGAFDLPSYDFDITPFLGIFGDGRAHSVSLRVTNSLSFWLLDANLHLWLDPSSSKVTGRLLEYNAPDLHARSINSYTGLDGDISTKASRSIYYSGYVFSSYGNITTSSFYSYKFQNLQVYSSNASVSLVEQSIETKSRVTTRIGSQNFDFEEVETSYPLSLFCAQVNLPNDTIILNASIAHALNEHVNVSKKGSSSLLNSQAADGLISISNNLVTSGWGALRQNYSFESKSGCYYRSLSARNYSLLSDIVVTSCTIPDVPDYIRSPLKDFE</sequence>
<comment type="caution">
    <text evidence="1">The sequence shown here is derived from an EMBL/GenBank/DDBJ whole genome shotgun (WGS) entry which is preliminary data.</text>
</comment>
<reference evidence="2" key="1">
    <citation type="journal article" date="2024" name="Proc. Natl. Acad. Sci. U.S.A.">
        <title>Extraordinary preservation of gene collinearity over three hundred million years revealed in homosporous lycophytes.</title>
        <authorList>
            <person name="Li C."/>
            <person name="Wickell D."/>
            <person name="Kuo L.Y."/>
            <person name="Chen X."/>
            <person name="Nie B."/>
            <person name="Liao X."/>
            <person name="Peng D."/>
            <person name="Ji J."/>
            <person name="Jenkins J."/>
            <person name="Williams M."/>
            <person name="Shu S."/>
            <person name="Plott C."/>
            <person name="Barry K."/>
            <person name="Rajasekar S."/>
            <person name="Grimwood J."/>
            <person name="Han X."/>
            <person name="Sun S."/>
            <person name="Hou Z."/>
            <person name="He W."/>
            <person name="Dai G."/>
            <person name="Sun C."/>
            <person name="Schmutz J."/>
            <person name="Leebens-Mack J.H."/>
            <person name="Li F.W."/>
            <person name="Wang L."/>
        </authorList>
    </citation>
    <scope>NUCLEOTIDE SEQUENCE [LARGE SCALE GENOMIC DNA]</scope>
    <source>
        <strain evidence="2">cv. PW_Plant_1</strain>
    </source>
</reference>